<dbReference type="Proteomes" id="UP000287996">
    <property type="component" value="Unassembled WGS sequence"/>
</dbReference>
<keyword evidence="4 6" id="KW-1133">Transmembrane helix</keyword>
<dbReference type="Pfam" id="PF12698">
    <property type="entry name" value="ABC2_membrane_3"/>
    <property type="match status" value="1"/>
</dbReference>
<feature type="transmembrane region" description="Helical" evidence="6">
    <location>
        <begin position="92"/>
        <end position="118"/>
    </location>
</feature>
<comment type="caution">
    <text evidence="8">The sequence shown here is derived from an EMBL/GenBank/DDBJ whole genome shotgun (WGS) entry which is preliminary data.</text>
</comment>
<evidence type="ECO:0000256" key="6">
    <source>
        <dbReference type="SAM" id="Phobius"/>
    </source>
</evidence>
<dbReference type="InterPro" id="IPR000412">
    <property type="entry name" value="ABC_2_transport"/>
</dbReference>
<feature type="transmembrane region" description="Helical" evidence="6">
    <location>
        <begin position="22"/>
        <end position="43"/>
    </location>
</feature>
<evidence type="ECO:0000256" key="2">
    <source>
        <dbReference type="ARBA" id="ARBA00007783"/>
    </source>
</evidence>
<proteinExistence type="inferred from homology"/>
<dbReference type="GO" id="GO:0140359">
    <property type="term" value="F:ABC-type transporter activity"/>
    <property type="evidence" value="ECO:0007669"/>
    <property type="project" value="InterPro"/>
</dbReference>
<accession>A0A432ZR41</accession>
<dbReference type="InterPro" id="IPR013525">
    <property type="entry name" value="ABC2_TM"/>
</dbReference>
<evidence type="ECO:0000256" key="5">
    <source>
        <dbReference type="ARBA" id="ARBA00023136"/>
    </source>
</evidence>
<protein>
    <submittedName>
        <fullName evidence="8">ABC transporter permease</fullName>
    </submittedName>
</protein>
<dbReference type="InterPro" id="IPR051784">
    <property type="entry name" value="Nod_factor_ABC_transporter"/>
</dbReference>
<keyword evidence="5 6" id="KW-0472">Membrane</keyword>
<sequence>MNTVYFSETYYDLKSLLRTPSFFIPSLAFPLVFYIFFGIILHFSQGHPGYLLVGYGCFGVIAPALFNFSVYVATDRAKGWLTLKRLSPMPMTAYLCAKLLSSLVFAVVIWALLLLLATTAGKVTLAPSQYLLLTAILLLGVIPFALLGLLLGLTFAERSTPAIANLIYLPTAFFGGLWIPIMLFPEALQNVALWLPTFHFAQLAFAVIGADEGIAWYWHVGYLLLFSVVMGAAIRWRWQTLSGD</sequence>
<evidence type="ECO:0000313" key="9">
    <source>
        <dbReference type="Proteomes" id="UP000287996"/>
    </source>
</evidence>
<dbReference type="EMBL" id="PIQH01000005">
    <property type="protein sequence ID" value="RUO80367.1"/>
    <property type="molecule type" value="Genomic_DNA"/>
</dbReference>
<feature type="transmembrane region" description="Helical" evidence="6">
    <location>
        <begin position="216"/>
        <end position="236"/>
    </location>
</feature>
<dbReference type="RefSeq" id="WP_126841864.1">
    <property type="nucleotide sequence ID" value="NZ_PIQH01000005.1"/>
</dbReference>
<dbReference type="AlphaFoldDB" id="A0A432ZR41"/>
<dbReference type="PANTHER" id="PTHR43229:SF2">
    <property type="entry name" value="NODULATION PROTEIN J"/>
    <property type="match status" value="1"/>
</dbReference>
<evidence type="ECO:0000256" key="3">
    <source>
        <dbReference type="ARBA" id="ARBA00022692"/>
    </source>
</evidence>
<keyword evidence="3 6" id="KW-0812">Transmembrane</keyword>
<gene>
    <name evidence="8" type="ORF">CWI84_06980</name>
</gene>
<feature type="transmembrane region" description="Helical" evidence="6">
    <location>
        <begin position="50"/>
        <end position="72"/>
    </location>
</feature>
<feature type="transmembrane region" description="Helical" evidence="6">
    <location>
        <begin position="162"/>
        <end position="184"/>
    </location>
</feature>
<reference evidence="8 9" key="1">
    <citation type="journal article" date="2011" name="Front. Microbiol.">
        <title>Genomic signatures of strain selection and enhancement in Bacillus atrophaeus var. globigii, a historical biowarfare simulant.</title>
        <authorList>
            <person name="Gibbons H.S."/>
            <person name="Broomall S.M."/>
            <person name="McNew L.A."/>
            <person name="Daligault H."/>
            <person name="Chapman C."/>
            <person name="Bruce D."/>
            <person name="Karavis M."/>
            <person name="Krepps M."/>
            <person name="McGregor P.A."/>
            <person name="Hong C."/>
            <person name="Park K.H."/>
            <person name="Akmal A."/>
            <person name="Feldman A."/>
            <person name="Lin J.S."/>
            <person name="Chang W.E."/>
            <person name="Higgs B.W."/>
            <person name="Demirev P."/>
            <person name="Lindquist J."/>
            <person name="Liem A."/>
            <person name="Fochler E."/>
            <person name="Read T.D."/>
            <person name="Tapia R."/>
            <person name="Johnson S."/>
            <person name="Bishop-Lilly K.A."/>
            <person name="Detter C."/>
            <person name="Han C."/>
            <person name="Sozhamannan S."/>
            <person name="Rosenzweig C.N."/>
            <person name="Skowronski E.W."/>
        </authorList>
    </citation>
    <scope>NUCLEOTIDE SEQUENCE [LARGE SCALE GENOMIC DNA]</scope>
    <source>
        <strain evidence="8 9">CC-PW-9</strain>
    </source>
</reference>
<dbReference type="PIRSF" id="PIRSF006648">
    <property type="entry name" value="DrrB"/>
    <property type="match status" value="1"/>
</dbReference>
<comment type="subcellular location">
    <subcellularLocation>
        <location evidence="1">Membrane</location>
        <topology evidence="1">Multi-pass membrane protein</topology>
    </subcellularLocation>
</comment>
<evidence type="ECO:0000256" key="4">
    <source>
        <dbReference type="ARBA" id="ARBA00022989"/>
    </source>
</evidence>
<keyword evidence="9" id="KW-1185">Reference proteome</keyword>
<dbReference type="PANTHER" id="PTHR43229">
    <property type="entry name" value="NODULATION PROTEIN J"/>
    <property type="match status" value="1"/>
</dbReference>
<feature type="domain" description="ABC-2 type transporter transmembrane" evidence="7">
    <location>
        <begin position="51"/>
        <end position="233"/>
    </location>
</feature>
<evidence type="ECO:0000256" key="1">
    <source>
        <dbReference type="ARBA" id="ARBA00004141"/>
    </source>
</evidence>
<dbReference type="GO" id="GO:0043190">
    <property type="term" value="C:ATP-binding cassette (ABC) transporter complex"/>
    <property type="evidence" value="ECO:0007669"/>
    <property type="project" value="InterPro"/>
</dbReference>
<organism evidence="8 9">
    <name type="scientific">Idiomarina tyrosinivorans</name>
    <dbReference type="NCBI Taxonomy" id="1445662"/>
    <lineage>
        <taxon>Bacteria</taxon>
        <taxon>Pseudomonadati</taxon>
        <taxon>Pseudomonadota</taxon>
        <taxon>Gammaproteobacteria</taxon>
        <taxon>Alteromonadales</taxon>
        <taxon>Idiomarinaceae</taxon>
        <taxon>Idiomarina</taxon>
    </lineage>
</organism>
<name>A0A432ZR41_9GAMM</name>
<dbReference type="OrthoDB" id="9786643at2"/>
<comment type="similarity">
    <text evidence="2">Belongs to the ABC-2 integral membrane protein family.</text>
</comment>
<evidence type="ECO:0000313" key="8">
    <source>
        <dbReference type="EMBL" id="RUO80367.1"/>
    </source>
</evidence>
<feature type="transmembrane region" description="Helical" evidence="6">
    <location>
        <begin position="130"/>
        <end position="156"/>
    </location>
</feature>
<evidence type="ECO:0000259" key="7">
    <source>
        <dbReference type="Pfam" id="PF12698"/>
    </source>
</evidence>